<organism evidence="3 4">
    <name type="scientific">Cymbomonas tetramitiformis</name>
    <dbReference type="NCBI Taxonomy" id="36881"/>
    <lineage>
        <taxon>Eukaryota</taxon>
        <taxon>Viridiplantae</taxon>
        <taxon>Chlorophyta</taxon>
        <taxon>Pyramimonadophyceae</taxon>
        <taxon>Pyramimonadales</taxon>
        <taxon>Pyramimonadaceae</taxon>
        <taxon>Cymbomonas</taxon>
    </lineage>
</organism>
<dbReference type="AlphaFoldDB" id="A0AAE0GGC0"/>
<feature type="region of interest" description="Disordered" evidence="2">
    <location>
        <begin position="157"/>
        <end position="176"/>
    </location>
</feature>
<feature type="compositionally biased region" description="Basic residues" evidence="2">
    <location>
        <begin position="254"/>
        <end position="267"/>
    </location>
</feature>
<evidence type="ECO:0000256" key="1">
    <source>
        <dbReference type="SAM" id="Coils"/>
    </source>
</evidence>
<feature type="compositionally biased region" description="Acidic residues" evidence="2">
    <location>
        <begin position="338"/>
        <end position="348"/>
    </location>
</feature>
<evidence type="ECO:0000256" key="2">
    <source>
        <dbReference type="SAM" id="MobiDB-lite"/>
    </source>
</evidence>
<keyword evidence="4" id="KW-1185">Reference proteome</keyword>
<evidence type="ECO:0000313" key="4">
    <source>
        <dbReference type="Proteomes" id="UP001190700"/>
    </source>
</evidence>
<reference evidence="3 4" key="1">
    <citation type="journal article" date="2015" name="Genome Biol. Evol.">
        <title>Comparative Genomics of a Bacterivorous Green Alga Reveals Evolutionary Causalities and Consequences of Phago-Mixotrophic Mode of Nutrition.</title>
        <authorList>
            <person name="Burns J.A."/>
            <person name="Paasch A."/>
            <person name="Narechania A."/>
            <person name="Kim E."/>
        </authorList>
    </citation>
    <scope>NUCLEOTIDE SEQUENCE [LARGE SCALE GENOMIC DNA]</scope>
    <source>
        <strain evidence="3 4">PLY_AMNH</strain>
    </source>
</reference>
<evidence type="ECO:0000313" key="3">
    <source>
        <dbReference type="EMBL" id="KAK3277556.1"/>
    </source>
</evidence>
<feature type="compositionally biased region" description="Basic and acidic residues" evidence="2">
    <location>
        <begin position="1"/>
        <end position="15"/>
    </location>
</feature>
<comment type="caution">
    <text evidence="3">The sequence shown here is derived from an EMBL/GenBank/DDBJ whole genome shotgun (WGS) entry which is preliminary data.</text>
</comment>
<sequence length="427" mass="48519">MSRYDSKYDGRDNDRHYKRSRSTHSGSGHTREHRSRTPSPPGRYEAHTKRYHAPRSPTAKITNLTAEDLANVPRNYLYNIRFRKENHTLMHVMGDKALMPSHILGVGDERILASLQTFLYKVLYPLKFHNEGNKLSRCDDEFFGKLQAMANLPNTMGGTTTGAAPTPPTSQQSTENLELSKKLSDVTRQNQKWKNKCDALQASADKKTTELQQQLTKQTNDHSKDRVTFMDRTKKLEQMMARVLGNKDDNTKTKSNKTKTKARRTKLEKKARWADLMDDEDEKAEENIPKEDTMEIEVSADTQEPSELSEPDETDGEGEMAGSDDEDIGDEQTGTESLEIEDIEDIVPDEVRKSLRKKDKKDPSVDKHREALAKTVTQLRESYPKGDAEKLKELIALVNSHKIKITGNLTWTRAINALATFTTPAEN</sequence>
<protein>
    <submittedName>
        <fullName evidence="3">Uncharacterized protein</fullName>
    </submittedName>
</protein>
<feature type="coiled-coil region" evidence="1">
    <location>
        <begin position="176"/>
        <end position="210"/>
    </location>
</feature>
<accession>A0AAE0GGC0</accession>
<name>A0AAE0GGC0_9CHLO</name>
<keyword evidence="1" id="KW-0175">Coiled coil</keyword>
<proteinExistence type="predicted"/>
<dbReference type="Proteomes" id="UP001190700">
    <property type="component" value="Unassembled WGS sequence"/>
</dbReference>
<dbReference type="EMBL" id="LGRX02006051">
    <property type="protein sequence ID" value="KAK3277556.1"/>
    <property type="molecule type" value="Genomic_DNA"/>
</dbReference>
<gene>
    <name evidence="3" type="ORF">CYMTET_14443</name>
</gene>
<feature type="compositionally biased region" description="Basic and acidic residues" evidence="2">
    <location>
        <begin position="360"/>
        <end position="370"/>
    </location>
</feature>
<feature type="region of interest" description="Disordered" evidence="2">
    <location>
        <begin position="1"/>
        <end position="56"/>
    </location>
</feature>
<feature type="compositionally biased region" description="Acidic residues" evidence="2">
    <location>
        <begin position="307"/>
        <end position="330"/>
    </location>
</feature>
<feature type="region of interest" description="Disordered" evidence="2">
    <location>
        <begin position="244"/>
        <end position="370"/>
    </location>
</feature>